<sequence>MKETTHKVAKNSSTVHDWFCPSVSGSSGRSSPRVSINLMFYLSPNCTVFDNYTHLQINMIFKVAENPSTDHDRFQPFWGSSGRRSPRVFGNLMFCLKASCTKLANIHSFAN</sequence>
<dbReference type="GeneID" id="20322174"/>
<dbReference type="KEGG" id="ovi:T265_07995"/>
<name>A0A075A9U4_OPIVI</name>
<dbReference type="Proteomes" id="UP000054324">
    <property type="component" value="Unassembled WGS sequence"/>
</dbReference>
<protein>
    <submittedName>
        <fullName evidence="1">Uncharacterized protein</fullName>
    </submittedName>
</protein>
<organism evidence="1 2">
    <name type="scientific">Opisthorchis viverrini</name>
    <name type="common">Southeast Asian liver fluke</name>
    <dbReference type="NCBI Taxonomy" id="6198"/>
    <lineage>
        <taxon>Eukaryota</taxon>
        <taxon>Metazoa</taxon>
        <taxon>Spiralia</taxon>
        <taxon>Lophotrochozoa</taxon>
        <taxon>Platyhelminthes</taxon>
        <taxon>Trematoda</taxon>
        <taxon>Digenea</taxon>
        <taxon>Opisthorchiida</taxon>
        <taxon>Opisthorchiata</taxon>
        <taxon>Opisthorchiidae</taxon>
        <taxon>Opisthorchis</taxon>
    </lineage>
</organism>
<dbReference type="CTD" id="20322174"/>
<dbReference type="RefSeq" id="XP_009171940.1">
    <property type="nucleotide sequence ID" value="XM_009173676.1"/>
</dbReference>
<dbReference type="OrthoDB" id="10519669at2759"/>
<keyword evidence="2" id="KW-1185">Reference proteome</keyword>
<gene>
    <name evidence="1" type="ORF">T265_07995</name>
</gene>
<proteinExistence type="predicted"/>
<dbReference type="AlphaFoldDB" id="A0A075A9U4"/>
<accession>A0A075A9U4</accession>
<evidence type="ECO:0000313" key="1">
    <source>
        <dbReference type="EMBL" id="KER24309.1"/>
    </source>
</evidence>
<reference evidence="1 2" key="1">
    <citation type="submission" date="2013-11" db="EMBL/GenBank/DDBJ databases">
        <title>Opisthorchis viverrini - life in the bile duct.</title>
        <authorList>
            <person name="Young N.D."/>
            <person name="Nagarajan N."/>
            <person name="Lin S.J."/>
            <person name="Korhonen P.K."/>
            <person name="Jex A.R."/>
            <person name="Hall R.S."/>
            <person name="Safavi-Hemami H."/>
            <person name="Kaewkong W."/>
            <person name="Bertrand D."/>
            <person name="Gao S."/>
            <person name="Seet Q."/>
            <person name="Wongkham S."/>
            <person name="Teh B.T."/>
            <person name="Wongkham C."/>
            <person name="Intapan P.M."/>
            <person name="Maleewong W."/>
            <person name="Yang X."/>
            <person name="Hu M."/>
            <person name="Wang Z."/>
            <person name="Hofmann A."/>
            <person name="Sternberg P.W."/>
            <person name="Tan P."/>
            <person name="Wang J."/>
            <person name="Gasser R.B."/>
        </authorList>
    </citation>
    <scope>NUCLEOTIDE SEQUENCE [LARGE SCALE GENOMIC DNA]</scope>
</reference>
<dbReference type="EMBL" id="KL596815">
    <property type="protein sequence ID" value="KER24309.1"/>
    <property type="molecule type" value="Genomic_DNA"/>
</dbReference>
<evidence type="ECO:0000313" key="2">
    <source>
        <dbReference type="Proteomes" id="UP000054324"/>
    </source>
</evidence>